<reference evidence="5" key="1">
    <citation type="submission" date="2023-03" db="EMBL/GenBank/DDBJ databases">
        <title>Massive genome expansion in bonnet fungi (Mycena s.s.) driven by repeated elements and novel gene families across ecological guilds.</title>
        <authorList>
            <consortium name="Lawrence Berkeley National Laboratory"/>
            <person name="Harder C.B."/>
            <person name="Miyauchi S."/>
            <person name="Viragh M."/>
            <person name="Kuo A."/>
            <person name="Thoen E."/>
            <person name="Andreopoulos B."/>
            <person name="Lu D."/>
            <person name="Skrede I."/>
            <person name="Drula E."/>
            <person name="Henrissat B."/>
            <person name="Morin E."/>
            <person name="Kohler A."/>
            <person name="Barry K."/>
            <person name="LaButti K."/>
            <person name="Morin E."/>
            <person name="Salamov A."/>
            <person name="Lipzen A."/>
            <person name="Mereny Z."/>
            <person name="Hegedus B."/>
            <person name="Baldrian P."/>
            <person name="Stursova M."/>
            <person name="Weitz H."/>
            <person name="Taylor A."/>
            <person name="Grigoriev I.V."/>
            <person name="Nagy L.G."/>
            <person name="Martin F."/>
            <person name="Kauserud H."/>
        </authorList>
    </citation>
    <scope>NUCLEOTIDE SEQUENCE</scope>
    <source>
        <strain evidence="5">9144</strain>
    </source>
</reference>
<dbReference type="PANTHER" id="PTHR10270:SF161">
    <property type="entry name" value="SEX-DETERMINING REGION Y PROTEIN"/>
    <property type="match status" value="1"/>
</dbReference>
<keyword evidence="1 3" id="KW-0238">DNA-binding</keyword>
<dbReference type="GO" id="GO:0000978">
    <property type="term" value="F:RNA polymerase II cis-regulatory region sequence-specific DNA binding"/>
    <property type="evidence" value="ECO:0007669"/>
    <property type="project" value="TreeGrafter"/>
</dbReference>
<dbReference type="CDD" id="cd01389">
    <property type="entry name" value="HMG-box_ROX1-like"/>
    <property type="match status" value="1"/>
</dbReference>
<dbReference type="Pfam" id="PF00505">
    <property type="entry name" value="HMG_box"/>
    <property type="match status" value="1"/>
</dbReference>
<comment type="caution">
    <text evidence="5">The sequence shown here is derived from an EMBL/GenBank/DDBJ whole genome shotgun (WGS) entry which is preliminary data.</text>
</comment>
<dbReference type="GO" id="GO:0030154">
    <property type="term" value="P:cell differentiation"/>
    <property type="evidence" value="ECO:0007669"/>
    <property type="project" value="TreeGrafter"/>
</dbReference>
<dbReference type="AlphaFoldDB" id="A0AAD6Y879"/>
<evidence type="ECO:0000256" key="1">
    <source>
        <dbReference type="ARBA" id="ARBA00023125"/>
    </source>
</evidence>
<dbReference type="Gene3D" id="1.10.30.10">
    <property type="entry name" value="High mobility group box domain"/>
    <property type="match status" value="1"/>
</dbReference>
<dbReference type="GO" id="GO:0005634">
    <property type="term" value="C:nucleus"/>
    <property type="evidence" value="ECO:0007669"/>
    <property type="project" value="UniProtKB-UniRule"/>
</dbReference>
<accession>A0AAD6Y879</accession>
<organism evidence="5 6">
    <name type="scientific">Mycena pura</name>
    <dbReference type="NCBI Taxonomy" id="153505"/>
    <lineage>
        <taxon>Eukaryota</taxon>
        <taxon>Fungi</taxon>
        <taxon>Dikarya</taxon>
        <taxon>Basidiomycota</taxon>
        <taxon>Agaricomycotina</taxon>
        <taxon>Agaricomycetes</taxon>
        <taxon>Agaricomycetidae</taxon>
        <taxon>Agaricales</taxon>
        <taxon>Marasmiineae</taxon>
        <taxon>Mycenaceae</taxon>
        <taxon>Mycena</taxon>
    </lineage>
</organism>
<feature type="DNA-binding region" description="HMG box" evidence="3">
    <location>
        <begin position="1"/>
        <end position="70"/>
    </location>
</feature>
<dbReference type="SMART" id="SM00398">
    <property type="entry name" value="HMG"/>
    <property type="match status" value="1"/>
</dbReference>
<protein>
    <submittedName>
        <fullName evidence="5">High mobility group box domain-containing protein</fullName>
    </submittedName>
</protein>
<dbReference type="PROSITE" id="PS50118">
    <property type="entry name" value="HMG_BOX_2"/>
    <property type="match status" value="1"/>
</dbReference>
<feature type="non-terminal residue" evidence="5">
    <location>
        <position position="1"/>
    </location>
</feature>
<evidence type="ECO:0000313" key="6">
    <source>
        <dbReference type="Proteomes" id="UP001219525"/>
    </source>
</evidence>
<evidence type="ECO:0000256" key="2">
    <source>
        <dbReference type="ARBA" id="ARBA00023163"/>
    </source>
</evidence>
<evidence type="ECO:0000256" key="3">
    <source>
        <dbReference type="PROSITE-ProRule" id="PRU00267"/>
    </source>
</evidence>
<dbReference type="PANTHER" id="PTHR10270">
    <property type="entry name" value="SOX TRANSCRIPTION FACTOR"/>
    <property type="match status" value="1"/>
</dbReference>
<keyword evidence="2" id="KW-0804">Transcription</keyword>
<dbReference type="Proteomes" id="UP001219525">
    <property type="component" value="Unassembled WGS sequence"/>
</dbReference>
<feature type="non-terminal residue" evidence="5">
    <location>
        <position position="73"/>
    </location>
</feature>
<feature type="domain" description="HMG box" evidence="4">
    <location>
        <begin position="1"/>
        <end position="70"/>
    </location>
</feature>
<proteinExistence type="predicted"/>
<dbReference type="GO" id="GO:0001228">
    <property type="term" value="F:DNA-binding transcription activator activity, RNA polymerase II-specific"/>
    <property type="evidence" value="ECO:0007669"/>
    <property type="project" value="TreeGrafter"/>
</dbReference>
<dbReference type="SUPFAM" id="SSF47095">
    <property type="entry name" value="HMG-box"/>
    <property type="match status" value="1"/>
</dbReference>
<evidence type="ECO:0000313" key="5">
    <source>
        <dbReference type="EMBL" id="KAJ7199001.1"/>
    </source>
</evidence>
<gene>
    <name evidence="5" type="ORF">GGX14DRAFT_338331</name>
</gene>
<evidence type="ECO:0000259" key="4">
    <source>
        <dbReference type="PROSITE" id="PS50118"/>
    </source>
</evidence>
<keyword evidence="3" id="KW-0539">Nucleus</keyword>
<name>A0AAD6Y879_9AGAR</name>
<dbReference type="EMBL" id="JARJCW010000070">
    <property type="protein sequence ID" value="KAJ7199001.1"/>
    <property type="molecule type" value="Genomic_DNA"/>
</dbReference>
<dbReference type="InterPro" id="IPR009071">
    <property type="entry name" value="HMG_box_dom"/>
</dbReference>
<dbReference type="InterPro" id="IPR050140">
    <property type="entry name" value="SRY-related_HMG-box_TF-like"/>
</dbReference>
<dbReference type="InterPro" id="IPR036910">
    <property type="entry name" value="HMG_box_dom_sf"/>
</dbReference>
<sequence>VPRPANAFLCFRSLYIQEQKATAQPAARQTDYSRRAAQLWNSMSAKERRPYKDIADRIQAEHSALHPDYRYIP</sequence>
<keyword evidence="6" id="KW-1185">Reference proteome</keyword>